<feature type="domain" description="PCIF1 WW" evidence="1">
    <location>
        <begin position="322"/>
        <end position="484"/>
    </location>
</feature>
<dbReference type="InterPro" id="IPR039881">
    <property type="entry name" value="PCIF1-like"/>
</dbReference>
<dbReference type="InParanoid" id="A0A0G4EFA0"/>
<dbReference type="PANTHER" id="PTHR21727:SF0">
    <property type="entry name" value="MRNA (2'-O-METHYLADENOSINE-N(6)-)-METHYLTRANSFERASE"/>
    <property type="match status" value="1"/>
</dbReference>
<dbReference type="Pfam" id="PF12237">
    <property type="entry name" value="PCIF1_WW"/>
    <property type="match status" value="1"/>
</dbReference>
<protein>
    <recommendedName>
        <fullName evidence="1">PCIF1 WW domain-containing protein</fullName>
    </recommendedName>
</protein>
<dbReference type="EMBL" id="CDMY01000224">
    <property type="protein sequence ID" value="CEL94646.1"/>
    <property type="molecule type" value="Genomic_DNA"/>
</dbReference>
<proteinExistence type="predicted"/>
<evidence type="ECO:0000313" key="2">
    <source>
        <dbReference type="EMBL" id="CEL94646.1"/>
    </source>
</evidence>
<dbReference type="GO" id="GO:0016422">
    <property type="term" value="F:mRNA (2'-O-methyladenosine-N6-)-methyltransferase activity"/>
    <property type="evidence" value="ECO:0007669"/>
    <property type="project" value="InterPro"/>
</dbReference>
<gene>
    <name evidence="2" type="ORF">Vbra_7319</name>
</gene>
<keyword evidence="3" id="KW-1185">Reference proteome</keyword>
<dbReference type="Proteomes" id="UP000041254">
    <property type="component" value="Unassembled WGS sequence"/>
</dbReference>
<sequence>MEPGCPERVSLTVDLLRECVRQDVLSRLRKSFPTTFKTHLGIPPVSPESFNAFMFEVLAHSSVIGGSDRNEELLPGYELTVADGSPSLRNAVWQVFFRGVQSGNKSVDAFLAAANGFLQDEGHIKELRTMIDRARQSDAANPLVCDGIQERFMAWVNERLAVCLPSLLSVLQEELTQLQGSFRELCESSLAMMDQSILPATKRRRTDGETSHAADISDALPGCVVVSEDGGKKTVCFSLDPALTAASSVMRRMNTAHEIRRGHAVKLWRRYFTSDASRSAHRATRDVSLDEDDTDASFADLQGVICRRVDGPHNAEAIDACRIRFNHAVWILLHRYQTLFGPRSGEGSGWQLAAPSAVHDMLREVFDVHHECFASPLNAHHSTFNSLFPDVDRPFGSRGSFFADESFSGGGAYEVGPPYDVGVMERMVEKLLSHLSTAKESGVSLSFYLVLPDWDVSSINRLFNCPFHQWSFTLPKRHHRYCSGLQHQRKNKHQYVLCETPTLMMGLETRPTTDRPVDPDVLKSLIKAWMP</sequence>
<evidence type="ECO:0000259" key="1">
    <source>
        <dbReference type="Pfam" id="PF12237"/>
    </source>
</evidence>
<dbReference type="AlphaFoldDB" id="A0A0G4EFA0"/>
<reference evidence="2 3" key="1">
    <citation type="submission" date="2014-11" db="EMBL/GenBank/DDBJ databases">
        <authorList>
            <person name="Zhu J."/>
            <person name="Qi W."/>
            <person name="Song R."/>
        </authorList>
    </citation>
    <scope>NUCLEOTIDE SEQUENCE [LARGE SCALE GENOMIC DNA]</scope>
</reference>
<dbReference type="OrthoDB" id="193787at2759"/>
<dbReference type="PANTHER" id="PTHR21727">
    <property type="entry name" value="PHOSPHORYLATED CTD INTERACTING FACTOR 1"/>
    <property type="match status" value="1"/>
</dbReference>
<accession>A0A0G4EFA0</accession>
<organism evidence="2 3">
    <name type="scientific">Vitrella brassicaformis (strain CCMP3155)</name>
    <dbReference type="NCBI Taxonomy" id="1169540"/>
    <lineage>
        <taxon>Eukaryota</taxon>
        <taxon>Sar</taxon>
        <taxon>Alveolata</taxon>
        <taxon>Colpodellida</taxon>
        <taxon>Vitrellaceae</taxon>
        <taxon>Vitrella</taxon>
    </lineage>
</organism>
<name>A0A0G4EFA0_VITBC</name>
<dbReference type="InterPro" id="IPR022035">
    <property type="entry name" value="PCIF1_WW"/>
</dbReference>
<dbReference type="GO" id="GO:0099122">
    <property type="term" value="F:RNA polymerase II C-terminal domain binding"/>
    <property type="evidence" value="ECO:0007669"/>
    <property type="project" value="InterPro"/>
</dbReference>
<dbReference type="VEuPathDB" id="CryptoDB:Vbra_7319"/>
<evidence type="ECO:0000313" key="3">
    <source>
        <dbReference type="Proteomes" id="UP000041254"/>
    </source>
</evidence>